<dbReference type="RefSeq" id="WP_009751285.1">
    <property type="nucleotide sequence ID" value="NZ_JAGDYP010000001.1"/>
</dbReference>
<evidence type="ECO:0000313" key="3">
    <source>
        <dbReference type="Proteomes" id="UP000681610"/>
    </source>
</evidence>
<comment type="caution">
    <text evidence="2">The sequence shown here is derived from an EMBL/GenBank/DDBJ whole genome shotgun (WGS) entry which is preliminary data.</text>
</comment>
<reference evidence="2 3" key="1">
    <citation type="submission" date="2021-03" db="EMBL/GenBank/DDBJ databases">
        <title>Isolation and description of Capnocytophaga bilenii sp. nov., a novel Capnocytophaga species, isolated from a gingivitis subject.</title>
        <authorList>
            <person name="Antezack A."/>
            <person name="Monnet-Corti V."/>
            <person name="La Scola B."/>
        </authorList>
    </citation>
    <scope>NUCLEOTIDE SEQUENCE [LARGE SCALE GENOMIC DNA]</scope>
    <source>
        <strain evidence="2 3">Marseille-Q4570</strain>
    </source>
</reference>
<keyword evidence="1" id="KW-1133">Transmembrane helix</keyword>
<dbReference type="Proteomes" id="UP000681610">
    <property type="component" value="Unassembled WGS sequence"/>
</dbReference>
<organism evidence="2 3">
    <name type="scientific">Capnocytophaga bilenii</name>
    <dbReference type="NCBI Taxonomy" id="2819369"/>
    <lineage>
        <taxon>Bacteria</taxon>
        <taxon>Pseudomonadati</taxon>
        <taxon>Bacteroidota</taxon>
        <taxon>Flavobacteriia</taxon>
        <taxon>Flavobacteriales</taxon>
        <taxon>Flavobacteriaceae</taxon>
        <taxon>Capnocytophaga</taxon>
    </lineage>
</organism>
<name>A0ABS3PUC4_9FLAO</name>
<proteinExistence type="predicted"/>
<gene>
    <name evidence="2" type="ORF">J4N46_00325</name>
</gene>
<sequence length="155" mass="18206">METTKNTTEETVVTEEIVQNTEVVVPPDNPKKALKEKLKQSFKNSAAGKWMYANPKKFYFYAAAFILLSLIINSFLAYYNYDSKSKSNTNIPVMYQNSEQYINQDQNRREQLDNIRKEIETFRQKRNAGIAFTQADSLRIEYLYNQYQTLENAKK</sequence>
<protein>
    <submittedName>
        <fullName evidence="2">Uncharacterized protein</fullName>
    </submittedName>
</protein>
<keyword evidence="1" id="KW-0812">Transmembrane</keyword>
<keyword evidence="3" id="KW-1185">Reference proteome</keyword>
<feature type="transmembrane region" description="Helical" evidence="1">
    <location>
        <begin position="58"/>
        <end position="79"/>
    </location>
</feature>
<accession>A0ABS3PUC4</accession>
<evidence type="ECO:0000256" key="1">
    <source>
        <dbReference type="SAM" id="Phobius"/>
    </source>
</evidence>
<evidence type="ECO:0000313" key="2">
    <source>
        <dbReference type="EMBL" id="MBO1882915.1"/>
    </source>
</evidence>
<keyword evidence="1" id="KW-0472">Membrane</keyword>
<dbReference type="EMBL" id="JAGDYP010000001">
    <property type="protein sequence ID" value="MBO1882915.1"/>
    <property type="molecule type" value="Genomic_DNA"/>
</dbReference>